<protein>
    <submittedName>
        <fullName evidence="9">AzlC family ABC transporter permease</fullName>
    </submittedName>
</protein>
<comment type="caution">
    <text evidence="9">The sequence shown here is derived from an EMBL/GenBank/DDBJ whole genome shotgun (WGS) entry which is preliminary data.</text>
</comment>
<proteinExistence type="inferred from homology"/>
<keyword evidence="3" id="KW-0813">Transport</keyword>
<keyword evidence="10" id="KW-1185">Reference proteome</keyword>
<evidence type="ECO:0000256" key="5">
    <source>
        <dbReference type="ARBA" id="ARBA00022692"/>
    </source>
</evidence>
<comment type="similarity">
    <text evidence="2">Belongs to the AzlC family.</text>
</comment>
<feature type="transmembrane region" description="Helical" evidence="8">
    <location>
        <begin position="193"/>
        <end position="226"/>
    </location>
</feature>
<keyword evidence="7 8" id="KW-0472">Membrane</keyword>
<name>A0ABW2D7F3_9ACTN</name>
<feature type="transmembrane region" description="Helical" evidence="8">
    <location>
        <begin position="61"/>
        <end position="86"/>
    </location>
</feature>
<feature type="transmembrane region" description="Helical" evidence="8">
    <location>
        <begin position="136"/>
        <end position="159"/>
    </location>
</feature>
<evidence type="ECO:0000256" key="8">
    <source>
        <dbReference type="SAM" id="Phobius"/>
    </source>
</evidence>
<feature type="transmembrane region" description="Helical" evidence="8">
    <location>
        <begin position="21"/>
        <end position="41"/>
    </location>
</feature>
<feature type="transmembrane region" description="Helical" evidence="8">
    <location>
        <begin position="165"/>
        <end position="186"/>
    </location>
</feature>
<accession>A0ABW2D7F3</accession>
<dbReference type="Pfam" id="PF03591">
    <property type="entry name" value="AzlC"/>
    <property type="match status" value="1"/>
</dbReference>
<comment type="subcellular location">
    <subcellularLocation>
        <location evidence="1">Cell membrane</location>
        <topology evidence="1">Multi-pass membrane protein</topology>
    </subcellularLocation>
</comment>
<evidence type="ECO:0000256" key="1">
    <source>
        <dbReference type="ARBA" id="ARBA00004651"/>
    </source>
</evidence>
<sequence>MPIRFFQMQGLKRLDRGLLRDIAALAAGIFIVGISFGAIASSQGVPWWQSTAMSLFVFAGASQFATMGIMSAGGGLLAGVAAGLVLNLRHVPYGMAVGEVYWTSLRAKLLGTHLLTDQSTAFALAAGGDRLRAKHAYWTVAVSLFVVWNVGTVLGAFAGQLVADPAVLGLDAALPAILLALVIPGLKDRRTLAAGLLGTAVALVTSLFLPAGVPVLLALVGLVVMWKGTGERREAAA</sequence>
<dbReference type="InterPro" id="IPR011606">
    <property type="entry name" value="Brnchd-chn_aa_trnsp_permease"/>
</dbReference>
<evidence type="ECO:0000256" key="6">
    <source>
        <dbReference type="ARBA" id="ARBA00022989"/>
    </source>
</evidence>
<evidence type="ECO:0000313" key="10">
    <source>
        <dbReference type="Proteomes" id="UP001596470"/>
    </source>
</evidence>
<evidence type="ECO:0000256" key="2">
    <source>
        <dbReference type="ARBA" id="ARBA00010735"/>
    </source>
</evidence>
<dbReference type="PANTHER" id="PTHR34979">
    <property type="entry name" value="INNER MEMBRANE PROTEIN YGAZ"/>
    <property type="match status" value="1"/>
</dbReference>
<gene>
    <name evidence="9" type="ORF">ACFQS3_06700</name>
</gene>
<keyword evidence="4" id="KW-1003">Cell membrane</keyword>
<dbReference type="RefSeq" id="WP_382347542.1">
    <property type="nucleotide sequence ID" value="NZ_JBHMBP010000002.1"/>
</dbReference>
<evidence type="ECO:0000313" key="9">
    <source>
        <dbReference type="EMBL" id="MFC6956881.1"/>
    </source>
</evidence>
<dbReference type="PANTHER" id="PTHR34979:SF1">
    <property type="entry name" value="INNER MEMBRANE PROTEIN YGAZ"/>
    <property type="match status" value="1"/>
</dbReference>
<keyword evidence="6 8" id="KW-1133">Transmembrane helix</keyword>
<evidence type="ECO:0000256" key="7">
    <source>
        <dbReference type="ARBA" id="ARBA00023136"/>
    </source>
</evidence>
<evidence type="ECO:0000256" key="4">
    <source>
        <dbReference type="ARBA" id="ARBA00022475"/>
    </source>
</evidence>
<dbReference type="EMBL" id="JBHSYS010000002">
    <property type="protein sequence ID" value="MFC6956881.1"/>
    <property type="molecule type" value="Genomic_DNA"/>
</dbReference>
<keyword evidence="5 8" id="KW-0812">Transmembrane</keyword>
<dbReference type="Proteomes" id="UP001596470">
    <property type="component" value="Unassembled WGS sequence"/>
</dbReference>
<organism evidence="9 10">
    <name type="scientific">Glycomyces mayteni</name>
    <dbReference type="NCBI Taxonomy" id="543887"/>
    <lineage>
        <taxon>Bacteria</taxon>
        <taxon>Bacillati</taxon>
        <taxon>Actinomycetota</taxon>
        <taxon>Actinomycetes</taxon>
        <taxon>Glycomycetales</taxon>
        <taxon>Glycomycetaceae</taxon>
        <taxon>Glycomyces</taxon>
    </lineage>
</organism>
<reference evidence="10" key="1">
    <citation type="journal article" date="2019" name="Int. J. Syst. Evol. Microbiol.">
        <title>The Global Catalogue of Microorganisms (GCM) 10K type strain sequencing project: providing services to taxonomists for standard genome sequencing and annotation.</title>
        <authorList>
            <consortium name="The Broad Institute Genomics Platform"/>
            <consortium name="The Broad Institute Genome Sequencing Center for Infectious Disease"/>
            <person name="Wu L."/>
            <person name="Ma J."/>
        </authorList>
    </citation>
    <scope>NUCLEOTIDE SEQUENCE [LARGE SCALE GENOMIC DNA]</scope>
    <source>
        <strain evidence="10">KACC 12634</strain>
    </source>
</reference>
<evidence type="ECO:0000256" key="3">
    <source>
        <dbReference type="ARBA" id="ARBA00022448"/>
    </source>
</evidence>